<reference evidence="1 2" key="1">
    <citation type="journal article" date="2019" name="Int. J. Syst. Evol. Microbiol.">
        <title>The Global Catalogue of Microorganisms (GCM) 10K type strain sequencing project: providing services to taxonomists for standard genome sequencing and annotation.</title>
        <authorList>
            <consortium name="The Broad Institute Genomics Platform"/>
            <consortium name="The Broad Institute Genome Sequencing Center for Infectious Disease"/>
            <person name="Wu L."/>
            <person name="Ma J."/>
        </authorList>
    </citation>
    <scope>NUCLEOTIDE SEQUENCE [LARGE SCALE GENOMIC DNA]</scope>
    <source>
        <strain evidence="1 2">JCM 14736</strain>
    </source>
</reference>
<dbReference type="EMBL" id="BAAAOB010000001">
    <property type="protein sequence ID" value="GAA1783710.1"/>
    <property type="molecule type" value="Genomic_DNA"/>
</dbReference>
<proteinExistence type="predicted"/>
<protein>
    <submittedName>
        <fullName evidence="1">Uncharacterized protein</fullName>
    </submittedName>
</protein>
<gene>
    <name evidence="1" type="ORF">GCM10009768_10710</name>
</gene>
<evidence type="ECO:0000313" key="2">
    <source>
        <dbReference type="Proteomes" id="UP001500851"/>
    </source>
</evidence>
<accession>A0ABN2LCR0</accession>
<dbReference type="Proteomes" id="UP001500851">
    <property type="component" value="Unassembled WGS sequence"/>
</dbReference>
<dbReference type="RefSeq" id="WP_344030268.1">
    <property type="nucleotide sequence ID" value="NZ_BAAAOB010000001.1"/>
</dbReference>
<name>A0ABN2LCR0_9MICO</name>
<comment type="caution">
    <text evidence="1">The sequence shown here is derived from an EMBL/GenBank/DDBJ whole genome shotgun (WGS) entry which is preliminary data.</text>
</comment>
<organism evidence="1 2">
    <name type="scientific">Leucobacter iarius</name>
    <dbReference type="NCBI Taxonomy" id="333963"/>
    <lineage>
        <taxon>Bacteria</taxon>
        <taxon>Bacillati</taxon>
        <taxon>Actinomycetota</taxon>
        <taxon>Actinomycetes</taxon>
        <taxon>Micrococcales</taxon>
        <taxon>Microbacteriaceae</taxon>
        <taxon>Leucobacter</taxon>
    </lineage>
</organism>
<sequence length="177" mass="19621">MSSSSAGSPFGVGEGWPDPIPGNTVVMLESSIVLGSPTLSEADWARLARGPQVSVMLVNDHAGFHETWTRRPDGRLTNYRRTEIRDEPVPVPADKLDWSSYTSWVHEVFGFEGRLVLWDSSRTWWILEDDGLELTIVCAPAGMFPHETYPADWLGEPGNTTLHAIARRYGISVDQPG</sequence>
<evidence type="ECO:0000313" key="1">
    <source>
        <dbReference type="EMBL" id="GAA1783710.1"/>
    </source>
</evidence>
<keyword evidence="2" id="KW-1185">Reference proteome</keyword>